<dbReference type="RefSeq" id="WP_208195204.1">
    <property type="nucleotide sequence ID" value="NZ_CP076023.1"/>
</dbReference>
<evidence type="ECO:0000313" key="5">
    <source>
        <dbReference type="EMBL" id="QWC14699.1"/>
    </source>
</evidence>
<accession>A0ABX8GEY8</accession>
<feature type="short sequence motif" description="DGA/G" evidence="1">
    <location>
        <begin position="394"/>
        <end position="396"/>
    </location>
</feature>
<keyword evidence="3" id="KW-0812">Transmembrane</keyword>
<organism evidence="5 6">
    <name type="scientific">Cellulomonas dongxiuzhuiae</name>
    <dbReference type="NCBI Taxonomy" id="2819979"/>
    <lineage>
        <taxon>Bacteria</taxon>
        <taxon>Bacillati</taxon>
        <taxon>Actinomycetota</taxon>
        <taxon>Actinomycetes</taxon>
        <taxon>Micrococcales</taxon>
        <taxon>Cellulomonadaceae</taxon>
        <taxon>Cellulomonas</taxon>
    </lineage>
</organism>
<keyword evidence="3" id="KW-1133">Transmembrane helix</keyword>
<dbReference type="EMBL" id="CP076023">
    <property type="protein sequence ID" value="QWC14699.1"/>
    <property type="molecule type" value="Genomic_DNA"/>
</dbReference>
<evidence type="ECO:0000259" key="4">
    <source>
        <dbReference type="PROSITE" id="PS51635"/>
    </source>
</evidence>
<feature type="region of interest" description="Disordered" evidence="2">
    <location>
        <begin position="613"/>
        <end position="633"/>
    </location>
</feature>
<evidence type="ECO:0000256" key="2">
    <source>
        <dbReference type="SAM" id="MobiDB-lite"/>
    </source>
</evidence>
<feature type="compositionally biased region" description="Pro residues" evidence="2">
    <location>
        <begin position="90"/>
        <end position="101"/>
    </location>
</feature>
<keyword evidence="3" id="KW-0472">Membrane</keyword>
<gene>
    <name evidence="5" type="ORF">KKR89_09945</name>
</gene>
<feature type="region of interest" description="Disordered" evidence="2">
    <location>
        <begin position="87"/>
        <end position="107"/>
    </location>
</feature>
<dbReference type="PROSITE" id="PS51635">
    <property type="entry name" value="PNPLA"/>
    <property type="match status" value="1"/>
</dbReference>
<dbReference type="Gene3D" id="3.40.1090.10">
    <property type="entry name" value="Cytosolic phospholipase A2 catalytic domain"/>
    <property type="match status" value="1"/>
</dbReference>
<keyword evidence="6" id="KW-1185">Reference proteome</keyword>
<dbReference type="Proteomes" id="UP000679335">
    <property type="component" value="Chromosome"/>
</dbReference>
<keyword evidence="1" id="KW-0443">Lipid metabolism</keyword>
<feature type="transmembrane region" description="Helical" evidence="3">
    <location>
        <begin position="147"/>
        <end position="170"/>
    </location>
</feature>
<feature type="active site" description="Nucleophile" evidence="1">
    <location>
        <position position="32"/>
    </location>
</feature>
<keyword evidence="1" id="KW-0442">Lipid degradation</keyword>
<protein>
    <submittedName>
        <fullName evidence="5">Patatin-like phospholipase family protein</fullName>
    </submittedName>
</protein>
<feature type="short sequence motif" description="GXSXG" evidence="1">
    <location>
        <begin position="30"/>
        <end position="34"/>
    </location>
</feature>
<reference evidence="5 6" key="1">
    <citation type="submission" date="2021-05" db="EMBL/GenBank/DDBJ databases">
        <title>Novel species in genus Cellulomonas.</title>
        <authorList>
            <person name="Zhang G."/>
        </authorList>
    </citation>
    <scope>NUCLEOTIDE SEQUENCE [LARGE SCALE GENOMIC DNA]</scope>
    <source>
        <strain evidence="6">zg-ZUI157</strain>
    </source>
</reference>
<feature type="active site" description="Proton acceptor" evidence="1">
    <location>
        <position position="394"/>
    </location>
</feature>
<name>A0ABX8GEY8_9CELL</name>
<proteinExistence type="predicted"/>
<comment type="caution">
    <text evidence="1">Lacks conserved residue(s) required for the propagation of feature annotation.</text>
</comment>
<feature type="transmembrane region" description="Helical" evidence="3">
    <location>
        <begin position="115"/>
        <end position="141"/>
    </location>
</feature>
<evidence type="ECO:0000256" key="1">
    <source>
        <dbReference type="PROSITE-ProRule" id="PRU01161"/>
    </source>
</evidence>
<feature type="domain" description="PNPLA" evidence="4">
    <location>
        <begin position="1"/>
        <end position="407"/>
    </location>
</feature>
<dbReference type="InterPro" id="IPR002641">
    <property type="entry name" value="PNPLA_dom"/>
</dbReference>
<evidence type="ECO:0000256" key="3">
    <source>
        <dbReference type="SAM" id="Phobius"/>
    </source>
</evidence>
<evidence type="ECO:0000313" key="6">
    <source>
        <dbReference type="Proteomes" id="UP000679335"/>
    </source>
</evidence>
<sequence>MMKGGIASGVIYPRALAELAATYRFRGLGGASAGAIGAALGAAAEFGRKSDGFVHLDRLPDELKDGGLARMFQAQPRTRPLLDLMLTATTPPPVTDPPDPSSAPSARKSSRVPRLLWSVVRAFPVATLLGLAPGLALVVVGTLNLGLTGWLLIGAGLLLAAIGWAAAVGVRAIGLLTQAVPENLFGICRGLGVDGEPGLTDWLAEKIETLAGIPPGGEPLTFGNLWTGQTVSTWCPAADRKVDLRMISTCLSQARPYEMPWDARTFFYDPEVWATLFPPHVMAALEKYGATPTQLDLDDPGDDIDIPQWQWEEQVALNHNPKLRRLPAAKHLPVIVATRLSLSFPLLISAIPLWTIEWSSEASCAAREAFRAARKARTDAPERGLEFVKLWFSDGGLCSNFPIYLFDSPLPARPTLAINLGNLPPRQDEPALEQRGNIVYADDNYDGMRATNAKMPERGFAAVGAFASGAFNTARNWQDSSYVTAPGYRDRIVRILQSKAEGGMNLRMPNRLIDRLAERGKVAAAIMAERFTKPVVDLKGANAWENHYRVRLRALLATLPDWLNAYARGRQARPTKQATSYAIDDAATQDLADVLSAALDRAAQAVADAGPKAATKLASAPSRAGSLRRIPPI</sequence>
<keyword evidence="1" id="KW-0378">Hydrolase</keyword>